<comment type="caution">
    <text evidence="2">The sequence shown here is derived from an EMBL/GenBank/DDBJ whole genome shotgun (WGS) entry which is preliminary data.</text>
</comment>
<feature type="transmembrane region" description="Helical" evidence="1">
    <location>
        <begin position="6"/>
        <end position="27"/>
    </location>
</feature>
<feature type="transmembrane region" description="Helical" evidence="1">
    <location>
        <begin position="134"/>
        <end position="156"/>
    </location>
</feature>
<dbReference type="RefSeq" id="WP_044404539.1">
    <property type="nucleotide sequence ID" value="NZ_JXXE01000023.1"/>
</dbReference>
<organism evidence="2 3">
    <name type="scientific">Rhodopseudomonas palustris</name>
    <dbReference type="NCBI Taxonomy" id="1076"/>
    <lineage>
        <taxon>Bacteria</taxon>
        <taxon>Pseudomonadati</taxon>
        <taxon>Pseudomonadota</taxon>
        <taxon>Alphaproteobacteria</taxon>
        <taxon>Hyphomicrobiales</taxon>
        <taxon>Nitrobacteraceae</taxon>
        <taxon>Rhodopseudomonas</taxon>
    </lineage>
</organism>
<keyword evidence="1" id="KW-0472">Membrane</keyword>
<name>A0A0D7F4K2_RHOPL</name>
<dbReference type="Proteomes" id="UP000032515">
    <property type="component" value="Unassembled WGS sequence"/>
</dbReference>
<dbReference type="EMBL" id="JXXE01000023">
    <property type="protein sequence ID" value="KIZ48023.1"/>
    <property type="molecule type" value="Genomic_DNA"/>
</dbReference>
<dbReference type="OrthoDB" id="328186at2"/>
<evidence type="ECO:0000313" key="3">
    <source>
        <dbReference type="Proteomes" id="UP000032515"/>
    </source>
</evidence>
<sequence>MGSVAIFWMQLLVSCAVFSIVAAWYVWPSLTKLPRNAALIPLLWVHVPRYVGMTLLVTGMIDPRLPGEFLSGAAYGDLLAAALALASIFALRSNWRFAVPLVWVTNTLGFADLLNGLRGVLSLNVPSFNLSTIWYIYTFYAPLVIISHLLIFWVLLNRSWKR</sequence>
<keyword evidence="1" id="KW-0812">Transmembrane</keyword>
<keyword evidence="1" id="KW-1133">Transmembrane helix</keyword>
<feature type="transmembrane region" description="Helical" evidence="1">
    <location>
        <begin position="73"/>
        <end position="90"/>
    </location>
</feature>
<reference evidence="2 3" key="1">
    <citation type="submission" date="2014-11" db="EMBL/GenBank/DDBJ databases">
        <title>Genomics and ecophysiology of heterotrophic nitrogen fixing bacteria isolated from estuarine surface water.</title>
        <authorList>
            <person name="Bentzon-Tilia M."/>
            <person name="Severin I."/>
            <person name="Hansen L.H."/>
            <person name="Riemann L."/>
        </authorList>
    </citation>
    <scope>NUCLEOTIDE SEQUENCE [LARGE SCALE GENOMIC DNA]</scope>
    <source>
        <strain evidence="2 3">BAL398</strain>
    </source>
</reference>
<feature type="transmembrane region" description="Helical" evidence="1">
    <location>
        <begin position="39"/>
        <end position="61"/>
    </location>
</feature>
<feature type="transmembrane region" description="Helical" evidence="1">
    <location>
        <begin position="97"/>
        <end position="114"/>
    </location>
</feature>
<evidence type="ECO:0000256" key="1">
    <source>
        <dbReference type="SAM" id="Phobius"/>
    </source>
</evidence>
<accession>A0A0D7F4K2</accession>
<dbReference type="PATRIC" id="fig|1076.23.peg.1753"/>
<proteinExistence type="predicted"/>
<protein>
    <submittedName>
        <fullName evidence="2">Uncharacterized protein</fullName>
    </submittedName>
</protein>
<dbReference type="AlphaFoldDB" id="A0A0D7F4K2"/>
<evidence type="ECO:0000313" key="2">
    <source>
        <dbReference type="EMBL" id="KIZ48023.1"/>
    </source>
</evidence>
<gene>
    <name evidence="2" type="ORF">OO17_01100</name>
</gene>